<feature type="binding site" evidence="10">
    <location>
        <position position="480"/>
    </location>
    <ligand>
        <name>Mg(2+)</name>
        <dbReference type="ChEBI" id="CHEBI:18420"/>
    </ligand>
</feature>
<evidence type="ECO:0000256" key="1">
    <source>
        <dbReference type="ARBA" id="ARBA00001964"/>
    </source>
</evidence>
<evidence type="ECO:0000259" key="15">
    <source>
        <dbReference type="Pfam" id="PF02776"/>
    </source>
</evidence>
<dbReference type="GO" id="GO:0000287">
    <property type="term" value="F:magnesium ion binding"/>
    <property type="evidence" value="ECO:0007669"/>
    <property type="project" value="InterPro"/>
</dbReference>
<dbReference type="Pfam" id="PF02776">
    <property type="entry name" value="TPP_enzyme_N"/>
    <property type="match status" value="1"/>
</dbReference>
<keyword evidence="4 10" id="KW-0479">Metal-binding</keyword>
<dbReference type="SUPFAM" id="SSF52467">
    <property type="entry name" value="DHS-like NAD/FAD-binding domain"/>
    <property type="match status" value="1"/>
</dbReference>
<evidence type="ECO:0000313" key="16">
    <source>
        <dbReference type="EMBL" id="KAF9790866.1"/>
    </source>
</evidence>
<sequence>MVKSTEDATSTASLHKEISHLRHELKTSTHDHPATSHQIRVGNYLLERLAQLGVTTLFGVPGDFNLGFLDLVEDDPKIHWAGNCNELNAAYAADGFARVKESGVGALVTTFGVGELSAINGIAGAFSEHVPVVHIVGVPNTLQLKTKPMLHHTLGDGRFDAYLKAAEQFTRSQAILTRKENADVEIDRVLTDCILSGKPVYITLPTDVAYEKISAARLRTPLNREPPENDPETEASVIESIYKLVKAVNGNVAVLIDACTIRHHIKEELKEFLDKTQFPVYAAPMGKTAIDEGHPRYGGVYVGSISHPDILEKVEGAKLTISIGSMLSDFNTGNFTYHIPRSKTVELHSDHSRVLHALFPGIGFKRLLPKLTAKLAEFRSISHKISVPRFVFPVPSESNDIISQAWLWPRVGQFFRPRDVIIAETGTSSFGIIDVPLPKEATLITQVLWGSIGYTVGALLGAACAARDCHLGRTILFIGDGSLQVTVQELSTLITNNVTPIIFVLNNSGYTIERFIRGMHRKYNDIASWEYTQLLNTFTKDKDATISYTVKTKAELDALLNDDTFNRAEKVQLVELIMLAEDAPAALSRQTELGGKTNKYGEPEVDLKRMSSKL</sequence>
<dbReference type="PIRSF" id="PIRSF036565">
    <property type="entry name" value="Pyruvt_ip_decrb"/>
    <property type="match status" value="1"/>
</dbReference>
<feature type="region of interest" description="Disordered" evidence="12">
    <location>
        <begin position="590"/>
        <end position="614"/>
    </location>
</feature>
<evidence type="ECO:0000259" key="13">
    <source>
        <dbReference type="Pfam" id="PF00205"/>
    </source>
</evidence>
<evidence type="ECO:0000256" key="6">
    <source>
        <dbReference type="ARBA" id="ARBA00022842"/>
    </source>
</evidence>
<proteinExistence type="inferred from homology"/>
<feature type="binding site" evidence="10">
    <location>
        <position position="509"/>
    </location>
    <ligand>
        <name>Mg(2+)</name>
        <dbReference type="ChEBI" id="CHEBI:18420"/>
    </ligand>
</feature>
<keyword evidence="16" id="KW-0670">Pyruvate</keyword>
<dbReference type="InterPro" id="IPR029035">
    <property type="entry name" value="DHS-like_NAD/FAD-binding_dom"/>
</dbReference>
<comment type="cofactor">
    <cofactor evidence="10">
        <name>Mg(2+)</name>
        <dbReference type="ChEBI" id="CHEBI:18420"/>
    </cofactor>
    <text evidence="10">Binds 1 Mg(2+) per subunit.</text>
</comment>
<dbReference type="PANTHER" id="PTHR43452">
    <property type="entry name" value="PYRUVATE DECARBOXYLASE"/>
    <property type="match status" value="1"/>
</dbReference>
<feature type="domain" description="Thiamine pyrophosphate enzyme TPP-binding" evidence="14">
    <location>
        <begin position="438"/>
        <end position="523"/>
    </location>
</feature>
<dbReference type="InterPro" id="IPR012110">
    <property type="entry name" value="PDC/IPDC-like"/>
</dbReference>
<dbReference type="InterPro" id="IPR012000">
    <property type="entry name" value="Thiamin_PyroP_enz_cen_dom"/>
</dbReference>
<dbReference type="GO" id="GO:0005829">
    <property type="term" value="C:cytosol"/>
    <property type="evidence" value="ECO:0007669"/>
    <property type="project" value="TreeGrafter"/>
</dbReference>
<dbReference type="GO" id="GO:0005739">
    <property type="term" value="C:mitochondrion"/>
    <property type="evidence" value="ECO:0007669"/>
    <property type="project" value="UniProtKB-SubCell"/>
</dbReference>
<dbReference type="PANTHER" id="PTHR43452:SF30">
    <property type="entry name" value="PYRUVATE DECARBOXYLASE ISOZYME 1-RELATED"/>
    <property type="match status" value="1"/>
</dbReference>
<feature type="compositionally biased region" description="Basic and acidic residues" evidence="12">
    <location>
        <begin position="599"/>
        <end position="614"/>
    </location>
</feature>
<dbReference type="FunFam" id="3.40.50.970:FF:000019">
    <property type="entry name" value="Pyruvate decarboxylase isozyme"/>
    <property type="match status" value="1"/>
</dbReference>
<accession>A0A9P6LB72</accession>
<evidence type="ECO:0000313" key="17">
    <source>
        <dbReference type="Proteomes" id="UP000736335"/>
    </source>
</evidence>
<dbReference type="GO" id="GO:0004737">
    <property type="term" value="F:pyruvate decarboxylase activity"/>
    <property type="evidence" value="ECO:0007669"/>
    <property type="project" value="TreeGrafter"/>
</dbReference>
<evidence type="ECO:0000256" key="7">
    <source>
        <dbReference type="ARBA" id="ARBA00023052"/>
    </source>
</evidence>
<dbReference type="Gene3D" id="3.40.50.970">
    <property type="match status" value="2"/>
</dbReference>
<keyword evidence="17" id="KW-1185">Reference proteome</keyword>
<keyword evidence="7 11" id="KW-0786">Thiamine pyrophosphate</keyword>
<keyword evidence="8" id="KW-0496">Mitochondrion</keyword>
<dbReference type="GO" id="GO:0005634">
    <property type="term" value="C:nucleus"/>
    <property type="evidence" value="ECO:0007669"/>
    <property type="project" value="TreeGrafter"/>
</dbReference>
<evidence type="ECO:0000256" key="3">
    <source>
        <dbReference type="ARBA" id="ARBA00007812"/>
    </source>
</evidence>
<gene>
    <name evidence="16" type="ORF">BJ322DRAFT_1038576</name>
</gene>
<dbReference type="Pfam" id="PF00205">
    <property type="entry name" value="TPP_enzyme_M"/>
    <property type="match status" value="1"/>
</dbReference>
<dbReference type="SUPFAM" id="SSF52518">
    <property type="entry name" value="Thiamin diphosphate-binding fold (THDP-binding)"/>
    <property type="match status" value="2"/>
</dbReference>
<evidence type="ECO:0000256" key="8">
    <source>
        <dbReference type="ARBA" id="ARBA00023128"/>
    </source>
</evidence>
<dbReference type="InterPro" id="IPR011766">
    <property type="entry name" value="TPP_enzyme_TPP-bd"/>
</dbReference>
<evidence type="ECO:0000259" key="14">
    <source>
        <dbReference type="Pfam" id="PF02775"/>
    </source>
</evidence>
<dbReference type="Pfam" id="PF02775">
    <property type="entry name" value="TPP_enzyme_C"/>
    <property type="match status" value="1"/>
</dbReference>
<reference evidence="16" key="1">
    <citation type="journal article" date="2020" name="Nat. Commun.">
        <title>Large-scale genome sequencing of mycorrhizal fungi provides insights into the early evolution of symbiotic traits.</title>
        <authorList>
            <person name="Miyauchi S."/>
            <person name="Kiss E."/>
            <person name="Kuo A."/>
            <person name="Drula E."/>
            <person name="Kohler A."/>
            <person name="Sanchez-Garcia M."/>
            <person name="Morin E."/>
            <person name="Andreopoulos B."/>
            <person name="Barry K.W."/>
            <person name="Bonito G."/>
            <person name="Buee M."/>
            <person name="Carver A."/>
            <person name="Chen C."/>
            <person name="Cichocki N."/>
            <person name="Clum A."/>
            <person name="Culley D."/>
            <person name="Crous P.W."/>
            <person name="Fauchery L."/>
            <person name="Girlanda M."/>
            <person name="Hayes R.D."/>
            <person name="Keri Z."/>
            <person name="LaButti K."/>
            <person name="Lipzen A."/>
            <person name="Lombard V."/>
            <person name="Magnuson J."/>
            <person name="Maillard F."/>
            <person name="Murat C."/>
            <person name="Nolan M."/>
            <person name="Ohm R.A."/>
            <person name="Pangilinan J."/>
            <person name="Pereira M.F."/>
            <person name="Perotto S."/>
            <person name="Peter M."/>
            <person name="Pfister S."/>
            <person name="Riley R."/>
            <person name="Sitrit Y."/>
            <person name="Stielow J.B."/>
            <person name="Szollosi G."/>
            <person name="Zifcakova L."/>
            <person name="Stursova M."/>
            <person name="Spatafora J.W."/>
            <person name="Tedersoo L."/>
            <person name="Vaario L.M."/>
            <person name="Yamada A."/>
            <person name="Yan M."/>
            <person name="Wang P."/>
            <person name="Xu J."/>
            <person name="Bruns T."/>
            <person name="Baldrian P."/>
            <person name="Vilgalys R."/>
            <person name="Dunand C."/>
            <person name="Henrissat B."/>
            <person name="Grigoriev I.V."/>
            <person name="Hibbett D."/>
            <person name="Nagy L.G."/>
            <person name="Martin F.M."/>
        </authorList>
    </citation>
    <scope>NUCLEOTIDE SEQUENCE</scope>
    <source>
        <strain evidence="16">UH-Tt-Lm1</strain>
    </source>
</reference>
<feature type="binding site" evidence="10">
    <location>
        <position position="507"/>
    </location>
    <ligand>
        <name>Mg(2+)</name>
        <dbReference type="ChEBI" id="CHEBI:18420"/>
    </ligand>
</feature>
<evidence type="ECO:0000256" key="5">
    <source>
        <dbReference type="ARBA" id="ARBA00022793"/>
    </source>
</evidence>
<dbReference type="Gene3D" id="3.40.50.1220">
    <property type="entry name" value="TPP-binding domain"/>
    <property type="match status" value="1"/>
</dbReference>
<dbReference type="OrthoDB" id="3970464at2759"/>
<keyword evidence="9" id="KW-0456">Lyase</keyword>
<dbReference type="InterPro" id="IPR012001">
    <property type="entry name" value="Thiamin_PyroP_enz_TPP-bd_dom"/>
</dbReference>
<evidence type="ECO:0000256" key="12">
    <source>
        <dbReference type="SAM" id="MobiDB-lite"/>
    </source>
</evidence>
<evidence type="ECO:0000256" key="2">
    <source>
        <dbReference type="ARBA" id="ARBA00004173"/>
    </source>
</evidence>
<dbReference type="InterPro" id="IPR047213">
    <property type="entry name" value="TPP_PYR_PDC_IPDC-like"/>
</dbReference>
<dbReference type="AlphaFoldDB" id="A0A9P6LB72"/>
<evidence type="ECO:0000256" key="9">
    <source>
        <dbReference type="ARBA" id="ARBA00023239"/>
    </source>
</evidence>
<dbReference type="InterPro" id="IPR047214">
    <property type="entry name" value="TPP_PDC_IPDC"/>
</dbReference>
<dbReference type="CDD" id="cd07038">
    <property type="entry name" value="TPP_PYR_PDC_IPDC_like"/>
    <property type="match status" value="1"/>
</dbReference>
<comment type="caution">
    <text evidence="16">The sequence shown here is derived from an EMBL/GenBank/DDBJ whole genome shotgun (WGS) entry which is preliminary data.</text>
</comment>
<keyword evidence="5" id="KW-0210">Decarboxylase</keyword>
<dbReference type="FunFam" id="3.40.50.970:FF:000024">
    <property type="entry name" value="Pyruvate decarboxylase isozyme"/>
    <property type="match status" value="1"/>
</dbReference>
<organism evidence="16 17">
    <name type="scientific">Thelephora terrestris</name>
    <dbReference type="NCBI Taxonomy" id="56493"/>
    <lineage>
        <taxon>Eukaryota</taxon>
        <taxon>Fungi</taxon>
        <taxon>Dikarya</taxon>
        <taxon>Basidiomycota</taxon>
        <taxon>Agaricomycotina</taxon>
        <taxon>Agaricomycetes</taxon>
        <taxon>Thelephorales</taxon>
        <taxon>Thelephoraceae</taxon>
        <taxon>Thelephora</taxon>
    </lineage>
</organism>
<comment type="cofactor">
    <cofactor evidence="1">
        <name>thiamine diphosphate</name>
        <dbReference type="ChEBI" id="CHEBI:58937"/>
    </cofactor>
</comment>
<comment type="similarity">
    <text evidence="3 11">Belongs to the TPP enzyme family.</text>
</comment>
<dbReference type="GO" id="GO:0000949">
    <property type="term" value="P:aromatic amino acid family catabolic process to alcohol via Ehrlich pathway"/>
    <property type="evidence" value="ECO:0007669"/>
    <property type="project" value="TreeGrafter"/>
</dbReference>
<evidence type="ECO:0000256" key="11">
    <source>
        <dbReference type="RuleBase" id="RU362132"/>
    </source>
</evidence>
<comment type="subcellular location">
    <subcellularLocation>
        <location evidence="2">Mitochondrion</location>
    </subcellularLocation>
</comment>
<protein>
    <submittedName>
        <fullName evidence="16">Pyruvate decarboxylase</fullName>
    </submittedName>
</protein>
<dbReference type="CDD" id="cd02005">
    <property type="entry name" value="TPP_PDC_IPDC"/>
    <property type="match status" value="1"/>
</dbReference>
<evidence type="ECO:0000256" key="4">
    <source>
        <dbReference type="ARBA" id="ARBA00022723"/>
    </source>
</evidence>
<feature type="domain" description="Thiamine pyrophosphate enzyme central" evidence="13">
    <location>
        <begin position="251"/>
        <end position="354"/>
    </location>
</feature>
<dbReference type="EMBL" id="WIUZ02000002">
    <property type="protein sequence ID" value="KAF9790866.1"/>
    <property type="molecule type" value="Genomic_DNA"/>
</dbReference>
<reference evidence="16" key="2">
    <citation type="submission" date="2020-11" db="EMBL/GenBank/DDBJ databases">
        <authorList>
            <consortium name="DOE Joint Genome Institute"/>
            <person name="Kuo A."/>
            <person name="Miyauchi S."/>
            <person name="Kiss E."/>
            <person name="Drula E."/>
            <person name="Kohler A."/>
            <person name="Sanchez-Garcia M."/>
            <person name="Andreopoulos B."/>
            <person name="Barry K.W."/>
            <person name="Bonito G."/>
            <person name="Buee M."/>
            <person name="Carver A."/>
            <person name="Chen C."/>
            <person name="Cichocki N."/>
            <person name="Clum A."/>
            <person name="Culley D."/>
            <person name="Crous P.W."/>
            <person name="Fauchery L."/>
            <person name="Girlanda M."/>
            <person name="Hayes R."/>
            <person name="Keri Z."/>
            <person name="Labutti K."/>
            <person name="Lipzen A."/>
            <person name="Lombard V."/>
            <person name="Magnuson J."/>
            <person name="Maillard F."/>
            <person name="Morin E."/>
            <person name="Murat C."/>
            <person name="Nolan M."/>
            <person name="Ohm R."/>
            <person name="Pangilinan J."/>
            <person name="Pereira M."/>
            <person name="Perotto S."/>
            <person name="Peter M."/>
            <person name="Riley R."/>
            <person name="Sitrit Y."/>
            <person name="Stielow B."/>
            <person name="Szollosi G."/>
            <person name="Zifcakova L."/>
            <person name="Stursova M."/>
            <person name="Spatafora J.W."/>
            <person name="Tedersoo L."/>
            <person name="Vaario L.-M."/>
            <person name="Yamada A."/>
            <person name="Yan M."/>
            <person name="Wang P."/>
            <person name="Xu J."/>
            <person name="Bruns T."/>
            <person name="Baldrian P."/>
            <person name="Vilgalys R."/>
            <person name="Henrissat B."/>
            <person name="Grigoriev I.V."/>
            <person name="Hibbett D."/>
            <person name="Nagy L.G."/>
            <person name="Martin F.M."/>
        </authorList>
    </citation>
    <scope>NUCLEOTIDE SEQUENCE</scope>
    <source>
        <strain evidence="16">UH-Tt-Lm1</strain>
    </source>
</reference>
<dbReference type="InterPro" id="IPR029061">
    <property type="entry name" value="THDP-binding"/>
</dbReference>
<dbReference type="Proteomes" id="UP000736335">
    <property type="component" value="Unassembled WGS sequence"/>
</dbReference>
<feature type="domain" description="Thiamine pyrophosphate enzyme N-terminal TPP-binding" evidence="15">
    <location>
        <begin position="40"/>
        <end position="145"/>
    </location>
</feature>
<evidence type="ECO:0000256" key="10">
    <source>
        <dbReference type="PIRSR" id="PIRSR036565-2"/>
    </source>
</evidence>
<dbReference type="GO" id="GO:0030976">
    <property type="term" value="F:thiamine pyrophosphate binding"/>
    <property type="evidence" value="ECO:0007669"/>
    <property type="project" value="InterPro"/>
</dbReference>
<name>A0A9P6LB72_9AGAM</name>
<keyword evidence="6 10" id="KW-0460">Magnesium</keyword>